<protein>
    <submittedName>
        <fullName evidence="2">Unannotated protein</fullName>
    </submittedName>
</protein>
<proteinExistence type="predicted"/>
<dbReference type="EMBL" id="CAEZXM010000052">
    <property type="protein sequence ID" value="CAB4684322.1"/>
    <property type="molecule type" value="Genomic_DNA"/>
</dbReference>
<keyword evidence="1" id="KW-0812">Transmembrane</keyword>
<organism evidence="2">
    <name type="scientific">freshwater metagenome</name>
    <dbReference type="NCBI Taxonomy" id="449393"/>
    <lineage>
        <taxon>unclassified sequences</taxon>
        <taxon>metagenomes</taxon>
        <taxon>ecological metagenomes</taxon>
    </lineage>
</organism>
<evidence type="ECO:0000256" key="1">
    <source>
        <dbReference type="SAM" id="Phobius"/>
    </source>
</evidence>
<reference evidence="2" key="1">
    <citation type="submission" date="2020-05" db="EMBL/GenBank/DDBJ databases">
        <authorList>
            <person name="Chiriac C."/>
            <person name="Salcher M."/>
            <person name="Ghai R."/>
            <person name="Kavagutti S V."/>
        </authorList>
    </citation>
    <scope>NUCLEOTIDE SEQUENCE</scope>
</reference>
<gene>
    <name evidence="2" type="ORF">UFOPK2366_00402</name>
</gene>
<feature type="transmembrane region" description="Helical" evidence="1">
    <location>
        <begin position="42"/>
        <end position="65"/>
    </location>
</feature>
<evidence type="ECO:0000313" key="2">
    <source>
        <dbReference type="EMBL" id="CAB4684322.1"/>
    </source>
</evidence>
<dbReference type="AlphaFoldDB" id="A0A6J6NDK9"/>
<keyword evidence="1" id="KW-1133">Transmembrane helix</keyword>
<feature type="transmembrane region" description="Helical" evidence="1">
    <location>
        <begin position="12"/>
        <end position="35"/>
    </location>
</feature>
<accession>A0A6J6NDK9</accession>
<name>A0A6J6NDK9_9ZZZZ</name>
<feature type="transmembrane region" description="Helical" evidence="1">
    <location>
        <begin position="232"/>
        <end position="253"/>
    </location>
</feature>
<sequence length="273" mass="29372">MHALLAINWEPQIRGILIIIISVGTLCGSTYLILGTNVGARLGFLLALAGLSGWMMVMALVWWSFGIGLKGEEPSWQPVRNNSILMQPDSVFAAGVVNEPVDVAADAAPADQASAVHTSLLGDGWRQLGETDPSYGESASAGGFVIEEDGTLKAGEFQVVAVFDKGGDRYPKIGESIDFLAFKHKPHWVVVEVAPLLPQRTEPGRAPARAELDPSQPHRYVYMIRDLGNKRVPAAIIAFGSALVFFACCYLLHIRDKRVLVNRAGGLAVPAKS</sequence>
<keyword evidence="1" id="KW-0472">Membrane</keyword>